<dbReference type="Proteomes" id="UP000182652">
    <property type="component" value="Unassembled WGS sequence"/>
</dbReference>
<gene>
    <name evidence="1" type="ORF">SAMN04489745_3638</name>
</gene>
<dbReference type="RefSeq" id="WP_139244819.1">
    <property type="nucleotide sequence ID" value="NZ_FNSN01000008.1"/>
</dbReference>
<evidence type="ECO:0000313" key="2">
    <source>
        <dbReference type="Proteomes" id="UP000182652"/>
    </source>
</evidence>
<proteinExistence type="predicted"/>
<dbReference type="AlphaFoldDB" id="A0A1H4X0I2"/>
<sequence>MTSVAGRTGDVVLARTDIPAATTSAPGAMSAADKAKLNGLGTESIVSALSPAGWNVGGSIFVEPLAGETKITIALVPKYTGANVTITTTAYTSMGTVLPSAAMSSTADSPYVLTQVVGAGLNNQAIAFVNLATGPLLSAQSGELHPRIRRTVHHLVHLQTLRIHIMAQAMVSITLEGKRIDLNGDIPDDIATSIVKQITALLVGIQEVP</sequence>
<dbReference type="EMBL" id="FNSN01000008">
    <property type="protein sequence ID" value="SEC99232.1"/>
    <property type="molecule type" value="Genomic_DNA"/>
</dbReference>
<protein>
    <submittedName>
        <fullName evidence="1">Uncharacterized protein</fullName>
    </submittedName>
</protein>
<reference evidence="1 2" key="1">
    <citation type="submission" date="2016-10" db="EMBL/GenBank/DDBJ databases">
        <authorList>
            <person name="de Groot N.N."/>
        </authorList>
    </citation>
    <scope>NUCLEOTIDE SEQUENCE [LARGE SCALE GENOMIC DNA]</scope>
    <source>
        <strain evidence="1 2">DSM 10495</strain>
    </source>
</reference>
<name>A0A1H4X0I2_9MICC</name>
<organism evidence="1 2">
    <name type="scientific">Arthrobacter woluwensis</name>
    <dbReference type="NCBI Taxonomy" id="156980"/>
    <lineage>
        <taxon>Bacteria</taxon>
        <taxon>Bacillati</taxon>
        <taxon>Actinomycetota</taxon>
        <taxon>Actinomycetes</taxon>
        <taxon>Micrococcales</taxon>
        <taxon>Micrococcaceae</taxon>
        <taxon>Arthrobacter</taxon>
    </lineage>
</organism>
<accession>A0A1H4X0I2</accession>
<evidence type="ECO:0000313" key="1">
    <source>
        <dbReference type="EMBL" id="SEC99232.1"/>
    </source>
</evidence>
<keyword evidence="2" id="KW-1185">Reference proteome</keyword>